<evidence type="ECO:0000256" key="3">
    <source>
        <dbReference type="ARBA" id="ARBA00022475"/>
    </source>
</evidence>
<sequence length="406" mass="44828">MQNHPLLKLIHHRPFLHLWISQLLSQLTINLVTFSCLNQIYNTTKSSTAVSLLWLAFSLPIFLLGPLSGGLVDRFHLRRTMAVTNFLQGLSVLGFLFLDKYLFIIYFLVLLYSALDRFYIPAQQAAVPRLVEKELLPIANGLFFLTQQTSILIGFGLGGLFVSLLGQNWTITLSAVFLFLAAAAAQALPYKPLKGGLTESGGFKEFVEDLFESYRLVREHPYLKLPFGLIIFLQAYLTVVFVLLPSFANESLGLPLQHATTLIIAPGAVGAFVLSFLLPKILERWRKKSVIKTSLLISAISLLALSLAGVVPVWFRILITIIASVGIGGSLAAAMIPANTLIQEKTPRDFGGRIYGLLGFLATAATMLPLMAAASLADIFGARQIMILISFVLFSGFIYTKRHDYF</sequence>
<dbReference type="CDD" id="cd06173">
    <property type="entry name" value="MFS_MefA_like"/>
    <property type="match status" value="1"/>
</dbReference>
<feature type="domain" description="Major facilitator superfamily (MFS) profile" evidence="8">
    <location>
        <begin position="14"/>
        <end position="406"/>
    </location>
</feature>
<dbReference type="AlphaFoldDB" id="A0A1F4ZWA7"/>
<feature type="transmembrane region" description="Helical" evidence="7">
    <location>
        <begin position="290"/>
        <end position="311"/>
    </location>
</feature>
<evidence type="ECO:0000259" key="8">
    <source>
        <dbReference type="PROSITE" id="PS50850"/>
    </source>
</evidence>
<keyword evidence="3" id="KW-1003">Cell membrane</keyword>
<evidence type="ECO:0000256" key="7">
    <source>
        <dbReference type="SAM" id="Phobius"/>
    </source>
</evidence>
<evidence type="ECO:0000256" key="2">
    <source>
        <dbReference type="ARBA" id="ARBA00022448"/>
    </source>
</evidence>
<organism evidence="9 10">
    <name type="scientific">Candidatus Amesbacteria bacterium RIFOXYB1_FULL_44_23</name>
    <dbReference type="NCBI Taxonomy" id="1797263"/>
    <lineage>
        <taxon>Bacteria</taxon>
        <taxon>Candidatus Amesiibacteriota</taxon>
    </lineage>
</organism>
<keyword evidence="2" id="KW-0813">Transport</keyword>
<gene>
    <name evidence="9" type="ORF">A2397_00125</name>
</gene>
<evidence type="ECO:0000313" key="10">
    <source>
        <dbReference type="Proteomes" id="UP000176424"/>
    </source>
</evidence>
<name>A0A1F4ZWA7_9BACT</name>
<evidence type="ECO:0000313" key="9">
    <source>
        <dbReference type="EMBL" id="OGD10662.1"/>
    </source>
</evidence>
<feature type="transmembrane region" description="Helical" evidence="7">
    <location>
        <begin position="92"/>
        <end position="115"/>
    </location>
</feature>
<protein>
    <recommendedName>
        <fullName evidence="8">Major facilitator superfamily (MFS) profile domain-containing protein</fullName>
    </recommendedName>
</protein>
<proteinExistence type="predicted"/>
<evidence type="ECO:0000256" key="1">
    <source>
        <dbReference type="ARBA" id="ARBA00004651"/>
    </source>
</evidence>
<dbReference type="EMBL" id="MEXR01000001">
    <property type="protein sequence ID" value="OGD10662.1"/>
    <property type="molecule type" value="Genomic_DNA"/>
</dbReference>
<feature type="transmembrane region" description="Helical" evidence="7">
    <location>
        <begin position="135"/>
        <end position="157"/>
    </location>
</feature>
<feature type="transmembrane region" description="Helical" evidence="7">
    <location>
        <begin position="16"/>
        <end position="37"/>
    </location>
</feature>
<keyword evidence="6 7" id="KW-0472">Membrane</keyword>
<dbReference type="PRINTS" id="PR01988">
    <property type="entry name" value="EXPORTERBACE"/>
</dbReference>
<dbReference type="InterPro" id="IPR022324">
    <property type="entry name" value="Bacilysin_exporter_BacE_put"/>
</dbReference>
<feature type="transmembrane region" description="Helical" evidence="7">
    <location>
        <begin position="49"/>
        <end position="72"/>
    </location>
</feature>
<dbReference type="PANTHER" id="PTHR43266:SF2">
    <property type="entry name" value="MAJOR FACILITATOR SUPERFAMILY (MFS) PROFILE DOMAIN-CONTAINING PROTEIN"/>
    <property type="match status" value="1"/>
</dbReference>
<dbReference type="SUPFAM" id="SSF103473">
    <property type="entry name" value="MFS general substrate transporter"/>
    <property type="match status" value="1"/>
</dbReference>
<keyword evidence="4 7" id="KW-0812">Transmembrane</keyword>
<comment type="subcellular location">
    <subcellularLocation>
        <location evidence="1">Cell membrane</location>
        <topology evidence="1">Multi-pass membrane protein</topology>
    </subcellularLocation>
</comment>
<feature type="transmembrane region" description="Helical" evidence="7">
    <location>
        <begin position="317"/>
        <end position="342"/>
    </location>
</feature>
<accession>A0A1F4ZWA7</accession>
<dbReference type="Pfam" id="PF07690">
    <property type="entry name" value="MFS_1"/>
    <property type="match status" value="1"/>
</dbReference>
<feature type="transmembrane region" description="Helical" evidence="7">
    <location>
        <begin position="354"/>
        <end position="374"/>
    </location>
</feature>
<dbReference type="GO" id="GO:0022857">
    <property type="term" value="F:transmembrane transporter activity"/>
    <property type="evidence" value="ECO:0007669"/>
    <property type="project" value="InterPro"/>
</dbReference>
<dbReference type="PROSITE" id="PS50850">
    <property type="entry name" value="MFS"/>
    <property type="match status" value="1"/>
</dbReference>
<dbReference type="GO" id="GO:0005886">
    <property type="term" value="C:plasma membrane"/>
    <property type="evidence" value="ECO:0007669"/>
    <property type="project" value="UniProtKB-SubCell"/>
</dbReference>
<dbReference type="PANTHER" id="PTHR43266">
    <property type="entry name" value="MACROLIDE-EFFLUX PROTEIN"/>
    <property type="match status" value="1"/>
</dbReference>
<dbReference type="Gene3D" id="1.20.1250.20">
    <property type="entry name" value="MFS general substrate transporter like domains"/>
    <property type="match status" value="1"/>
</dbReference>
<reference evidence="9 10" key="1">
    <citation type="journal article" date="2016" name="Nat. Commun.">
        <title>Thousands of microbial genomes shed light on interconnected biogeochemical processes in an aquifer system.</title>
        <authorList>
            <person name="Anantharaman K."/>
            <person name="Brown C.T."/>
            <person name="Hug L.A."/>
            <person name="Sharon I."/>
            <person name="Castelle C.J."/>
            <person name="Probst A.J."/>
            <person name="Thomas B.C."/>
            <person name="Singh A."/>
            <person name="Wilkins M.J."/>
            <person name="Karaoz U."/>
            <person name="Brodie E.L."/>
            <person name="Williams K.H."/>
            <person name="Hubbard S.S."/>
            <person name="Banfield J.F."/>
        </authorList>
    </citation>
    <scope>NUCLEOTIDE SEQUENCE [LARGE SCALE GENOMIC DNA]</scope>
</reference>
<evidence type="ECO:0000256" key="6">
    <source>
        <dbReference type="ARBA" id="ARBA00023136"/>
    </source>
</evidence>
<keyword evidence="5 7" id="KW-1133">Transmembrane helix</keyword>
<dbReference type="Proteomes" id="UP000176424">
    <property type="component" value="Unassembled WGS sequence"/>
</dbReference>
<evidence type="ECO:0000256" key="4">
    <source>
        <dbReference type="ARBA" id="ARBA00022692"/>
    </source>
</evidence>
<dbReference type="STRING" id="1797263.A2397_00125"/>
<dbReference type="InterPro" id="IPR020846">
    <property type="entry name" value="MFS_dom"/>
</dbReference>
<evidence type="ECO:0000256" key="5">
    <source>
        <dbReference type="ARBA" id="ARBA00022989"/>
    </source>
</evidence>
<feature type="transmembrane region" description="Helical" evidence="7">
    <location>
        <begin position="169"/>
        <end position="188"/>
    </location>
</feature>
<feature type="transmembrane region" description="Helical" evidence="7">
    <location>
        <begin position="259"/>
        <end position="278"/>
    </location>
</feature>
<dbReference type="InterPro" id="IPR011701">
    <property type="entry name" value="MFS"/>
</dbReference>
<feature type="transmembrane region" description="Helical" evidence="7">
    <location>
        <begin position="225"/>
        <end position="247"/>
    </location>
</feature>
<feature type="transmembrane region" description="Helical" evidence="7">
    <location>
        <begin position="380"/>
        <end position="400"/>
    </location>
</feature>
<comment type="caution">
    <text evidence="9">The sequence shown here is derived from an EMBL/GenBank/DDBJ whole genome shotgun (WGS) entry which is preliminary data.</text>
</comment>
<dbReference type="InterPro" id="IPR036259">
    <property type="entry name" value="MFS_trans_sf"/>
</dbReference>